<evidence type="ECO:0000313" key="4">
    <source>
        <dbReference type="EMBL" id="NDV29857.1"/>
    </source>
</evidence>
<feature type="region of interest" description="Disordered" evidence="1">
    <location>
        <begin position="468"/>
        <end position="503"/>
    </location>
</feature>
<dbReference type="InterPro" id="IPR040371">
    <property type="entry name" value="RMC1"/>
</dbReference>
<dbReference type="GO" id="GO:0005765">
    <property type="term" value="C:lysosomal membrane"/>
    <property type="evidence" value="ECO:0007669"/>
    <property type="project" value="TreeGrafter"/>
</dbReference>
<organism evidence="4">
    <name type="scientific">Arcella intermedia</name>
    <dbReference type="NCBI Taxonomy" id="1963864"/>
    <lineage>
        <taxon>Eukaryota</taxon>
        <taxon>Amoebozoa</taxon>
        <taxon>Tubulinea</taxon>
        <taxon>Elardia</taxon>
        <taxon>Arcellinida</taxon>
        <taxon>Sphaerothecina</taxon>
        <taxon>Arcellidae</taxon>
        <taxon>Arcella</taxon>
    </lineage>
</organism>
<dbReference type="PANTHER" id="PTHR12897:SF4">
    <property type="entry name" value="REGULATOR OF MON1-CCZ1 COMPLEX"/>
    <property type="match status" value="1"/>
</dbReference>
<sequence>MDRNVFKYEFRDLVFFDETIKELILCKKLNSQWEITREIVGESKRDPIKLTEIPHTNNLEDVKLSPDGKFLGIKRKEESIEIVPLLPEKLASFVHTSKRKKDPLLGFYWTYPSNLLLVTKSGFELYSIFSSKSGNSVKLIKEYKKNINWFVYSPIVRILLLSCSSKTSILQGFHFMMKKNGVMKLPKFDLFPKNTEGSVHPSEIFISQIYNALYCIHVNDKASKRELVLYHLSNHSVVAKHHIDLHTDGIINLSVIDNLIIAHNIDQQISMIFDIKLKELNFPAAAPLPLPAPPEMTQSEVYKNWRFYLPGYVNSTNSRQCWKLELNLDAIAASFSDRVKLADFLIRRVNSKELILKTIQNAIVEKESLTVLGAIFEMLSRVLAMKELGRDGKGEGSARDGLIEKQDTPVGTGALTPQGPPPPSTPAPPLPPLSPEKVERTPSAPLSPSSVDIALKNSSYYWQTFVEQHGDDTGSRGTGADTPGPIEEEDSSSGMETTSLSTSNPVRVGGKFDTIIEEQNRVDGQMLIEQEDMYTRVFNWVEEQNAVDFKYLVAVIVEYIRSLNFQYLSVKSFIYEIVIRLLVQNNRFYQLHQFIQYHVISDSQHVAYQLLYLGKSYPPAYQLALDMLKRAKPTDILEVLLTKGQVIQALRYVISNSDQVKIEPQRFFEAAMKSEDETVFYTVYNHFKKQEVDVSPYEAAYKSKYEEN</sequence>
<dbReference type="GO" id="GO:0010506">
    <property type="term" value="P:regulation of autophagy"/>
    <property type="evidence" value="ECO:0007669"/>
    <property type="project" value="InterPro"/>
</dbReference>
<dbReference type="GO" id="GO:0035658">
    <property type="term" value="C:Mon1-Ccz1 complex"/>
    <property type="evidence" value="ECO:0007669"/>
    <property type="project" value="InterPro"/>
</dbReference>
<feature type="region of interest" description="Disordered" evidence="1">
    <location>
        <begin position="390"/>
        <end position="450"/>
    </location>
</feature>
<dbReference type="Pfam" id="PF07035">
    <property type="entry name" value="RMC1_C"/>
    <property type="match status" value="1"/>
</dbReference>
<dbReference type="InterPro" id="IPR049040">
    <property type="entry name" value="RMC1_N"/>
</dbReference>
<feature type="compositionally biased region" description="Polar residues" evidence="1">
    <location>
        <begin position="492"/>
        <end position="503"/>
    </location>
</feature>
<dbReference type="PANTHER" id="PTHR12897">
    <property type="entry name" value="COLON CANCER-ASSOCIATED PROTEIN MIC1"/>
    <property type="match status" value="1"/>
</dbReference>
<feature type="domain" description="Mic1" evidence="2">
    <location>
        <begin position="518"/>
        <end position="693"/>
    </location>
</feature>
<dbReference type="InterPro" id="IPR009755">
    <property type="entry name" value="RMC1_C"/>
</dbReference>
<feature type="compositionally biased region" description="Basic and acidic residues" evidence="1">
    <location>
        <begin position="390"/>
        <end position="407"/>
    </location>
</feature>
<dbReference type="Pfam" id="PF21029">
    <property type="entry name" value="RMC1_N"/>
    <property type="match status" value="1"/>
</dbReference>
<feature type="compositionally biased region" description="Pro residues" evidence="1">
    <location>
        <begin position="418"/>
        <end position="434"/>
    </location>
</feature>
<dbReference type="EMBL" id="GIBP01000888">
    <property type="protein sequence ID" value="NDV29857.1"/>
    <property type="molecule type" value="Transcribed_RNA"/>
</dbReference>
<dbReference type="AlphaFoldDB" id="A0A6B2KYX7"/>
<name>A0A6B2KYX7_9EUKA</name>
<evidence type="ECO:0000259" key="2">
    <source>
        <dbReference type="Pfam" id="PF07035"/>
    </source>
</evidence>
<dbReference type="GO" id="GO:0031902">
    <property type="term" value="C:late endosome membrane"/>
    <property type="evidence" value="ECO:0007669"/>
    <property type="project" value="TreeGrafter"/>
</dbReference>
<proteinExistence type="predicted"/>
<feature type="domain" description="Regulator of MON1-CCZ1 complex N-terminal" evidence="3">
    <location>
        <begin position="14"/>
        <end position="132"/>
    </location>
</feature>
<accession>A0A6B2KYX7</accession>
<reference evidence="4" key="1">
    <citation type="journal article" date="2020" name="J. Eukaryot. Microbiol.">
        <title>De novo Sequencing, Assembly and Annotation of the Transcriptome for the Free-Living Testate Amoeba Arcella intermedia.</title>
        <authorList>
            <person name="Ribeiro G.M."/>
            <person name="Porfirio-Sousa A.L."/>
            <person name="Maurer-Alcala X.X."/>
            <person name="Katz L.A."/>
            <person name="Lahr D.J.G."/>
        </authorList>
    </citation>
    <scope>NUCLEOTIDE SEQUENCE</scope>
</reference>
<protein>
    <submittedName>
        <fullName evidence="4">Uncharacterized protein</fullName>
    </submittedName>
</protein>
<evidence type="ECO:0000259" key="3">
    <source>
        <dbReference type="Pfam" id="PF21029"/>
    </source>
</evidence>
<evidence type="ECO:0000256" key="1">
    <source>
        <dbReference type="SAM" id="MobiDB-lite"/>
    </source>
</evidence>